<gene>
    <name evidence="1" type="ORF">NMS_1294</name>
</gene>
<sequence length="153" mass="18036">MFIYDQKNQLIGPNGAIDYFFSSFEYPLYLDLSTDFRRCDSDSMAQYRFPYGSMDYIISKIEVPNPQMLEAYTYKVFTFWNSDLPTQSENLDRSWMKMVGNFKPNESVLFVNIFTDLQEDWGLRPDGKVFYILTKMEGSDDLYVGKLSETPYK</sequence>
<evidence type="ECO:0000313" key="2">
    <source>
        <dbReference type="Proteomes" id="UP000031760"/>
    </source>
</evidence>
<dbReference type="RefSeq" id="WP_041495931.1">
    <property type="nucleotide sequence ID" value="NZ_AP014548.1"/>
</dbReference>
<dbReference type="Proteomes" id="UP000031760">
    <property type="component" value="Chromosome"/>
</dbReference>
<keyword evidence="2" id="KW-1185">Reference proteome</keyword>
<organism evidence="1 2">
    <name type="scientific">Nonlabens marinus S1-08</name>
    <dbReference type="NCBI Taxonomy" id="1454201"/>
    <lineage>
        <taxon>Bacteria</taxon>
        <taxon>Pseudomonadati</taxon>
        <taxon>Bacteroidota</taxon>
        <taxon>Flavobacteriia</taxon>
        <taxon>Flavobacteriales</taxon>
        <taxon>Flavobacteriaceae</taxon>
        <taxon>Nonlabens</taxon>
    </lineage>
</organism>
<dbReference type="KEGG" id="nmf:NMS_1294"/>
<protein>
    <submittedName>
        <fullName evidence="1">Uncharacterized protein</fullName>
    </submittedName>
</protein>
<name>W8VVB6_9FLAO</name>
<dbReference type="AlphaFoldDB" id="W8VVB6"/>
<proteinExistence type="predicted"/>
<dbReference type="HOGENOM" id="CLU_1711352_0_0_10"/>
<dbReference type="EMBL" id="AP014548">
    <property type="protein sequence ID" value="BAO55303.1"/>
    <property type="molecule type" value="Genomic_DNA"/>
</dbReference>
<accession>W8VVB6</accession>
<dbReference type="OrthoDB" id="1435379at2"/>
<evidence type="ECO:0000313" key="1">
    <source>
        <dbReference type="EMBL" id="BAO55303.1"/>
    </source>
</evidence>
<reference evidence="1 2" key="1">
    <citation type="journal article" date="2014" name="Proc. Natl. Acad. Sci. U.S.A.">
        <title>Functional characterization of flavobacteria rhodopsins reveals a unique class of light-driven chloride pump in bacteria.</title>
        <authorList>
            <person name="Yoshizawa S."/>
            <person name="Kumagai Y."/>
            <person name="Kim H."/>
            <person name="Ogura Y."/>
            <person name="Hayashi T."/>
            <person name="Iwasaki W."/>
            <person name="DeLong E.F."/>
            <person name="Kogure K."/>
        </authorList>
    </citation>
    <scope>NUCLEOTIDE SEQUENCE [LARGE SCALE GENOMIC DNA]</scope>
    <source>
        <strain evidence="1 2">S1-08</strain>
    </source>
</reference>
<dbReference type="STRING" id="1454201.NMS_1294"/>